<organism evidence="1 2">
    <name type="scientific">Tangfeifania diversioriginum</name>
    <dbReference type="NCBI Taxonomy" id="1168035"/>
    <lineage>
        <taxon>Bacteria</taxon>
        <taxon>Pseudomonadati</taxon>
        <taxon>Bacteroidota</taxon>
        <taxon>Bacteroidia</taxon>
        <taxon>Marinilabiliales</taxon>
        <taxon>Prolixibacteraceae</taxon>
        <taxon>Tangfeifania</taxon>
    </lineage>
</organism>
<sequence length="36" mass="4188">MIHFVFLFVILVAKLNEIKNEEDTNSFFDSAVHMGM</sequence>
<protein>
    <submittedName>
        <fullName evidence="1">Uncharacterized protein</fullName>
    </submittedName>
</protein>
<name>A0A1M6D1V5_9BACT</name>
<gene>
    <name evidence="1" type="ORF">SAMN05444280_104171</name>
</gene>
<keyword evidence="2" id="KW-1185">Reference proteome</keyword>
<dbReference type="Proteomes" id="UP000184050">
    <property type="component" value="Unassembled WGS sequence"/>
</dbReference>
<dbReference type="EMBL" id="FQZE01000004">
    <property type="protein sequence ID" value="SHI67275.1"/>
    <property type="molecule type" value="Genomic_DNA"/>
</dbReference>
<dbReference type="AlphaFoldDB" id="A0A1M6D1V5"/>
<evidence type="ECO:0000313" key="2">
    <source>
        <dbReference type="Proteomes" id="UP000184050"/>
    </source>
</evidence>
<evidence type="ECO:0000313" key="1">
    <source>
        <dbReference type="EMBL" id="SHI67275.1"/>
    </source>
</evidence>
<reference evidence="1 2" key="1">
    <citation type="submission" date="2016-11" db="EMBL/GenBank/DDBJ databases">
        <authorList>
            <person name="Jaros S."/>
            <person name="Januszkiewicz K."/>
            <person name="Wedrychowicz H."/>
        </authorList>
    </citation>
    <scope>NUCLEOTIDE SEQUENCE [LARGE SCALE GENOMIC DNA]</scope>
    <source>
        <strain evidence="1 2">DSM 27063</strain>
    </source>
</reference>
<proteinExistence type="predicted"/>
<accession>A0A1M6D1V5</accession>